<feature type="transmembrane region" description="Helical" evidence="1">
    <location>
        <begin position="156"/>
        <end position="177"/>
    </location>
</feature>
<feature type="domain" description="CAAX prenyl protease 2/Lysostaphin resistance protein A-like" evidence="2">
    <location>
        <begin position="250"/>
        <end position="334"/>
    </location>
</feature>
<dbReference type="PANTHER" id="PTHR43592:SF15">
    <property type="entry name" value="CAAX AMINO TERMINAL PROTEASE FAMILY PROTEIN"/>
    <property type="match status" value="1"/>
</dbReference>
<protein>
    <recommendedName>
        <fullName evidence="2">CAAX prenyl protease 2/Lysostaphin resistance protein A-like domain-containing protein</fullName>
    </recommendedName>
</protein>
<gene>
    <name evidence="3" type="ORF">SI7747_09011576</name>
</gene>
<keyword evidence="1" id="KW-0472">Membrane</keyword>
<feature type="transmembrane region" description="Helical" evidence="1">
    <location>
        <begin position="322"/>
        <end position="343"/>
    </location>
</feature>
<accession>A0A7I8J4N1</accession>
<feature type="transmembrane region" description="Helical" evidence="1">
    <location>
        <begin position="285"/>
        <end position="302"/>
    </location>
</feature>
<reference evidence="3 4" key="1">
    <citation type="submission" date="2019-12" db="EMBL/GenBank/DDBJ databases">
        <authorList>
            <person name="Scholz U."/>
            <person name="Mascher M."/>
            <person name="Fiebig A."/>
        </authorList>
    </citation>
    <scope>NUCLEOTIDE SEQUENCE</scope>
</reference>
<evidence type="ECO:0000313" key="3">
    <source>
        <dbReference type="EMBL" id="CAA2625847.1"/>
    </source>
</evidence>
<keyword evidence="4" id="KW-1185">Reference proteome</keyword>
<dbReference type="GO" id="GO:0004175">
    <property type="term" value="F:endopeptidase activity"/>
    <property type="evidence" value="ECO:0007669"/>
    <property type="project" value="UniProtKB-ARBA"/>
</dbReference>
<evidence type="ECO:0000259" key="2">
    <source>
        <dbReference type="Pfam" id="PF02517"/>
    </source>
</evidence>
<dbReference type="EMBL" id="LR743596">
    <property type="protein sequence ID" value="CAA2625847.1"/>
    <property type="molecule type" value="Genomic_DNA"/>
</dbReference>
<organism evidence="3">
    <name type="scientific">Spirodela intermedia</name>
    <name type="common">Intermediate duckweed</name>
    <dbReference type="NCBI Taxonomy" id="51605"/>
    <lineage>
        <taxon>Eukaryota</taxon>
        <taxon>Viridiplantae</taxon>
        <taxon>Streptophyta</taxon>
        <taxon>Embryophyta</taxon>
        <taxon>Tracheophyta</taxon>
        <taxon>Spermatophyta</taxon>
        <taxon>Magnoliopsida</taxon>
        <taxon>Liliopsida</taxon>
        <taxon>Araceae</taxon>
        <taxon>Lemnoideae</taxon>
        <taxon>Spirodela</taxon>
    </lineage>
</organism>
<dbReference type="EMBL" id="CACRZD030000009">
    <property type="protein sequence ID" value="CAA6665187.1"/>
    <property type="molecule type" value="Genomic_DNA"/>
</dbReference>
<sequence length="357" mass="37982">MVPLVAAAVHPPPSLLVGSRQPRPFTWASPPACRVPLRRGRGLAPAFPRICGLLVPRGREASVSATAVPLLSPRRRRGASGLGFVCFCSAGDDDSASGWPIFDRWDVPWRWQTVVLTMLACGLSFVLIGLSAASVLPYLGFQGGTLSLDERAELLFTGQLLVTAVVLGVVFGITNSFRPLPDDVFCYDLREPFRLQDGWLLWAGIGFSGAVAAIALTGATSAFFSGENPQRDTDALVQLLPLIGSSSTSTAVLVGITGVLAPLLEETVFRGFLMVSLTKWLPTPAAALVSAAVFALAHLTPASSPSCLWSVLGLSYAQTRNLLTPIAIHALWNSGVIILLTFLQVQGYDIREMVQGS</sequence>
<dbReference type="InterPro" id="IPR003675">
    <property type="entry name" value="Rce1/LyrA-like_dom"/>
</dbReference>
<dbReference type="Pfam" id="PF02517">
    <property type="entry name" value="Rce1-like"/>
    <property type="match status" value="1"/>
</dbReference>
<evidence type="ECO:0000256" key="1">
    <source>
        <dbReference type="SAM" id="Phobius"/>
    </source>
</evidence>
<feature type="transmembrane region" description="Helical" evidence="1">
    <location>
        <begin position="239"/>
        <end position="264"/>
    </location>
</feature>
<feature type="transmembrane region" description="Helical" evidence="1">
    <location>
        <begin position="198"/>
        <end position="219"/>
    </location>
</feature>
<evidence type="ECO:0000313" key="4">
    <source>
        <dbReference type="Proteomes" id="UP001189122"/>
    </source>
</evidence>
<keyword evidence="1" id="KW-0812">Transmembrane</keyword>
<feature type="transmembrane region" description="Helical" evidence="1">
    <location>
        <begin position="114"/>
        <end position="136"/>
    </location>
</feature>
<dbReference type="AlphaFoldDB" id="A0A7I8J4N1"/>
<keyword evidence="1" id="KW-1133">Transmembrane helix</keyword>
<proteinExistence type="predicted"/>
<dbReference type="PANTHER" id="PTHR43592">
    <property type="entry name" value="CAAX AMINO TERMINAL PROTEASE"/>
    <property type="match status" value="1"/>
</dbReference>
<dbReference type="Proteomes" id="UP001189122">
    <property type="component" value="Unassembled WGS sequence"/>
</dbReference>
<dbReference type="GO" id="GO:0080120">
    <property type="term" value="P:CAAX-box protein maturation"/>
    <property type="evidence" value="ECO:0007669"/>
    <property type="project" value="UniProtKB-ARBA"/>
</dbReference>
<name>A0A7I8J4N1_SPIIN</name>